<dbReference type="Pfam" id="PF02036">
    <property type="entry name" value="SCP2"/>
    <property type="match status" value="1"/>
</dbReference>
<reference evidence="2 3" key="1">
    <citation type="journal article" date="2019" name="Nat. Commun.">
        <title>A new type of DNA phosphorothioation-based antiviral system in archaea.</title>
        <authorList>
            <person name="Xiong L."/>
            <person name="Liu S."/>
            <person name="Chen S."/>
            <person name="Xiao Y."/>
            <person name="Zhu B."/>
            <person name="Gao Y."/>
            <person name="Zhang Y."/>
            <person name="Chen B."/>
            <person name="Luo J."/>
            <person name="Deng Z."/>
            <person name="Chen X."/>
            <person name="Wang L."/>
            <person name="Chen S."/>
        </authorList>
    </citation>
    <scope>NUCLEOTIDE SEQUENCE [LARGE SCALE GENOMIC DNA]</scope>
    <source>
        <strain evidence="2 3">CBA1105</strain>
    </source>
</reference>
<dbReference type="EMBL" id="CP031310">
    <property type="protein sequence ID" value="QCC51837.1"/>
    <property type="molecule type" value="Genomic_DNA"/>
</dbReference>
<evidence type="ECO:0000313" key="2">
    <source>
        <dbReference type="EMBL" id="QCC51837.1"/>
    </source>
</evidence>
<protein>
    <recommendedName>
        <fullName evidence="1">SCP2 domain-containing protein</fullName>
    </recommendedName>
</protein>
<dbReference type="InterPro" id="IPR003033">
    <property type="entry name" value="SCP2_sterol-bd_dom"/>
</dbReference>
<organism evidence="2 3">
    <name type="scientific">Halapricum salinum</name>
    <dbReference type="NCBI Taxonomy" id="1457250"/>
    <lineage>
        <taxon>Archaea</taxon>
        <taxon>Methanobacteriati</taxon>
        <taxon>Methanobacteriota</taxon>
        <taxon>Stenosarchaea group</taxon>
        <taxon>Halobacteria</taxon>
        <taxon>Halobacteriales</taxon>
        <taxon>Haloarculaceae</taxon>
        <taxon>Halapricum</taxon>
    </lineage>
</organism>
<proteinExistence type="predicted"/>
<accession>A0A4D6HGC5</accession>
<name>A0A4D6HGC5_9EURY</name>
<dbReference type="Gene3D" id="3.30.1050.10">
    <property type="entry name" value="SCP2 sterol-binding domain"/>
    <property type="match status" value="1"/>
</dbReference>
<dbReference type="AlphaFoldDB" id="A0A4D6HGC5"/>
<sequence length="214" mass="23635">MFVTTANTSSSSGMRRSLRPLSSLIPVTSTARRLKFSTSRRLATCVGFPVFPALGEKSITPRDRGDDLQGEMAITLPDEAEAWISAYRRLLNDNDAFAEAASGWGVDFDGDFVLEIHPDDTYEGEPIYFYLALRDGACLDVDVLDDPNAVAHGYAIRGDYADWKRLIRGDLDIVTGVMTGVLEADGSTMRAMRYQDALVEMGNVAARLDTEFRY</sequence>
<gene>
    <name evidence="2" type="ORF">DV733_11585</name>
</gene>
<dbReference type="Proteomes" id="UP000296706">
    <property type="component" value="Chromosome"/>
</dbReference>
<dbReference type="KEGG" id="hsn:DV733_11585"/>
<dbReference type="InterPro" id="IPR036527">
    <property type="entry name" value="SCP2_sterol-bd_dom_sf"/>
</dbReference>
<feature type="domain" description="SCP2" evidence="1">
    <location>
        <begin position="128"/>
        <end position="198"/>
    </location>
</feature>
<evidence type="ECO:0000259" key="1">
    <source>
        <dbReference type="Pfam" id="PF02036"/>
    </source>
</evidence>
<keyword evidence="3" id="KW-1185">Reference proteome</keyword>
<dbReference type="STRING" id="1457250.GCA_000755225_00572"/>
<dbReference type="SUPFAM" id="SSF55718">
    <property type="entry name" value="SCP-like"/>
    <property type="match status" value="1"/>
</dbReference>
<evidence type="ECO:0000313" key="3">
    <source>
        <dbReference type="Proteomes" id="UP000296706"/>
    </source>
</evidence>